<evidence type="ECO:0000313" key="2">
    <source>
        <dbReference type="Proteomes" id="UP000662747"/>
    </source>
</evidence>
<accession>A0ABX7PDP5</accession>
<reference evidence="1 2" key="1">
    <citation type="submission" date="2021-02" db="EMBL/GenBank/DDBJ databases">
        <title>De Novo genome assembly of isolated myxobacteria.</title>
        <authorList>
            <person name="Stevens D.C."/>
        </authorList>
    </citation>
    <scope>NUCLEOTIDE SEQUENCE [LARGE SCALE GENOMIC DNA]</scope>
    <source>
        <strain evidence="2">SCPEA02</strain>
    </source>
</reference>
<protein>
    <submittedName>
        <fullName evidence="1">Uncharacterized protein</fullName>
    </submittedName>
</protein>
<dbReference type="Proteomes" id="UP000662747">
    <property type="component" value="Chromosome"/>
</dbReference>
<gene>
    <name evidence="1" type="ORF">JY651_50535</name>
</gene>
<organism evidence="1 2">
    <name type="scientific">Pyxidicoccus parkwayensis</name>
    <dbReference type="NCBI Taxonomy" id="2813578"/>
    <lineage>
        <taxon>Bacteria</taxon>
        <taxon>Pseudomonadati</taxon>
        <taxon>Myxococcota</taxon>
        <taxon>Myxococcia</taxon>
        <taxon>Myxococcales</taxon>
        <taxon>Cystobacterineae</taxon>
        <taxon>Myxococcaceae</taxon>
        <taxon>Pyxidicoccus</taxon>
    </lineage>
</organism>
<name>A0ABX7PDP5_9BACT</name>
<dbReference type="SUPFAM" id="SSF69279">
    <property type="entry name" value="Phage tail proteins"/>
    <property type="match status" value="1"/>
</dbReference>
<dbReference type="EMBL" id="CP071090">
    <property type="protein sequence ID" value="QSQ28606.1"/>
    <property type="molecule type" value="Genomic_DNA"/>
</dbReference>
<proteinExistence type="predicted"/>
<keyword evidence="2" id="KW-1185">Reference proteome</keyword>
<sequence>MTIGSFQASSQPRAGNGQVRSISCALTMDGAGGHCYLELVATGSAPPKPGDTTTISLDDGNGGATVFTGEVQETKASPDTAIVVGSDGLAKLARFDLDGAYEQMSAGAIAKELVQKAGATAGKIEDGPKFPSYVLHRGPRALRHLQRLAELCGFDVYTDGDGKVHFAAPKQGGADHTFTYQEQVLRTGLEQVTPVQDGVQVWGEGAASTQGSDKAHWLVKDLSSVSGKASVDNSFKVKPASAGKLMREVRDGAVRTGDDAATLAKAKMTLLASRPVRGFIEVLGSPKVKPGELVKLDDIPSEHPVNALASGKVLRVRTVRHTLSMKTGFVTRMEF</sequence>
<evidence type="ECO:0000313" key="1">
    <source>
        <dbReference type="EMBL" id="QSQ28606.1"/>
    </source>
</evidence>